<reference evidence="2 3" key="2">
    <citation type="submission" date="2018-11" db="EMBL/GenBank/DDBJ databases">
        <authorList>
            <consortium name="Pathogen Informatics"/>
        </authorList>
    </citation>
    <scope>NUCLEOTIDE SEQUENCE [LARGE SCALE GENOMIC DNA]</scope>
    <source>
        <strain evidence="2">Dakar</strain>
        <strain evidence="3">Dakar, Senegal</strain>
    </source>
</reference>
<dbReference type="AlphaFoldDB" id="A0A183KP19"/>
<dbReference type="EMBL" id="UZAK01039065">
    <property type="protein sequence ID" value="VDP62237.1"/>
    <property type="molecule type" value="Genomic_DNA"/>
</dbReference>
<dbReference type="Proteomes" id="UP000279833">
    <property type="component" value="Unassembled WGS sequence"/>
</dbReference>
<evidence type="ECO:0000256" key="1">
    <source>
        <dbReference type="SAM" id="MobiDB-lite"/>
    </source>
</evidence>
<evidence type="ECO:0000313" key="2">
    <source>
        <dbReference type="EMBL" id="VDP62237.1"/>
    </source>
</evidence>
<organism evidence="4">
    <name type="scientific">Schistosoma curassoni</name>
    <dbReference type="NCBI Taxonomy" id="6186"/>
    <lineage>
        <taxon>Eukaryota</taxon>
        <taxon>Metazoa</taxon>
        <taxon>Spiralia</taxon>
        <taxon>Lophotrochozoa</taxon>
        <taxon>Platyhelminthes</taxon>
        <taxon>Trematoda</taxon>
        <taxon>Digenea</taxon>
        <taxon>Strigeidida</taxon>
        <taxon>Schistosomatoidea</taxon>
        <taxon>Schistosomatidae</taxon>
        <taxon>Schistosoma</taxon>
    </lineage>
</organism>
<evidence type="ECO:0000313" key="3">
    <source>
        <dbReference type="Proteomes" id="UP000279833"/>
    </source>
</evidence>
<reference evidence="4" key="1">
    <citation type="submission" date="2016-06" db="UniProtKB">
        <authorList>
            <consortium name="WormBaseParasite"/>
        </authorList>
    </citation>
    <scope>IDENTIFICATION</scope>
</reference>
<feature type="region of interest" description="Disordered" evidence="1">
    <location>
        <begin position="62"/>
        <end position="91"/>
    </location>
</feature>
<dbReference type="WBParaSite" id="SCUD_0001680201-mRNA-1">
    <property type="protein sequence ID" value="SCUD_0001680201-mRNA-1"/>
    <property type="gene ID" value="SCUD_0001680201"/>
</dbReference>
<evidence type="ECO:0000313" key="4">
    <source>
        <dbReference type="WBParaSite" id="SCUD_0001680201-mRNA-1"/>
    </source>
</evidence>
<feature type="compositionally biased region" description="Basic and acidic residues" evidence="1">
    <location>
        <begin position="166"/>
        <end position="188"/>
    </location>
</feature>
<protein>
    <submittedName>
        <fullName evidence="2 4">Uncharacterized protein</fullName>
    </submittedName>
</protein>
<feature type="compositionally biased region" description="Basic and acidic residues" evidence="1">
    <location>
        <begin position="127"/>
        <end position="158"/>
    </location>
</feature>
<name>A0A183KP19_9TREM</name>
<feature type="region of interest" description="Disordered" evidence="1">
    <location>
        <begin position="106"/>
        <end position="208"/>
    </location>
</feature>
<keyword evidence="3" id="KW-1185">Reference proteome</keyword>
<accession>A0A183KP19</accession>
<proteinExistence type="predicted"/>
<gene>
    <name evidence="2" type="ORF">SCUD_LOCUS16799</name>
</gene>
<sequence>MFKITLDGDPNTNVGMDNTKCEDVMGRHVPGESYIDDRIMRTFTLKEQHVIQWASCKAGRFGVHGRPSPSTPRIATNAKEDSHCSGPFFRNRPQYLQRRECDSKLTGHYQQQPTVGENKPDSSGGRNQEEALEVDRTHIEESTQLRHKTDPHLEPSRPKEKKKTKERITPRNGDRYEKNEQEPDKTGKEGPGQSGLENAGRLPILHWE</sequence>